<evidence type="ECO:0008006" key="3">
    <source>
        <dbReference type="Google" id="ProtNLM"/>
    </source>
</evidence>
<name>A0ABV4FAF3_BRAEL</name>
<evidence type="ECO:0000313" key="2">
    <source>
        <dbReference type="Proteomes" id="UP001565471"/>
    </source>
</evidence>
<dbReference type="Proteomes" id="UP001565471">
    <property type="component" value="Unassembled WGS sequence"/>
</dbReference>
<dbReference type="NCBIfam" id="NF033819">
    <property type="entry name" value="IS66_TnpB"/>
    <property type="match status" value="1"/>
</dbReference>
<evidence type="ECO:0000313" key="1">
    <source>
        <dbReference type="EMBL" id="MEY9320444.1"/>
    </source>
</evidence>
<dbReference type="Pfam" id="PF05717">
    <property type="entry name" value="TnpB_IS66"/>
    <property type="match status" value="1"/>
</dbReference>
<gene>
    <name evidence="1" type="ORF">ABIF29_007243</name>
</gene>
<organism evidence="1 2">
    <name type="scientific">Bradyrhizobium elkanii</name>
    <dbReference type="NCBI Taxonomy" id="29448"/>
    <lineage>
        <taxon>Bacteria</taxon>
        <taxon>Pseudomonadati</taxon>
        <taxon>Pseudomonadota</taxon>
        <taxon>Alphaproteobacteria</taxon>
        <taxon>Hyphomicrobiales</taxon>
        <taxon>Nitrobacteraceae</taxon>
        <taxon>Bradyrhizobium</taxon>
    </lineage>
</organism>
<dbReference type="InterPro" id="IPR008878">
    <property type="entry name" value="Transposase_IS66_Orf2"/>
</dbReference>
<dbReference type="PANTHER" id="PTHR36455:SF1">
    <property type="entry name" value="BLR8292 PROTEIN"/>
    <property type="match status" value="1"/>
</dbReference>
<keyword evidence="2" id="KW-1185">Reference proteome</keyword>
<comment type="caution">
    <text evidence="1">The sequence shown here is derived from an EMBL/GenBank/DDBJ whole genome shotgun (WGS) entry which is preliminary data.</text>
</comment>
<dbReference type="EMBL" id="JBGBZA010000002">
    <property type="protein sequence ID" value="MEY9320444.1"/>
    <property type="molecule type" value="Genomic_DNA"/>
</dbReference>
<protein>
    <recommendedName>
        <fullName evidence="3">Transposase</fullName>
    </recommendedName>
</protein>
<dbReference type="RefSeq" id="WP_253576829.1">
    <property type="nucleotide sequence ID" value="NZ_JALJZB010000001.1"/>
</dbReference>
<sequence length="121" mass="12844">MTSVASAVIEIAIGEAVVRANGGCRGGALAVGDPGGPFGMIPSGVKVFLASHPVDFRKGIDGLVALVRDAGSDPFDGALYVFRAKRADRIKIVWWDGSGVCLERRSFRFVNTIQIIQAARR</sequence>
<proteinExistence type="predicted"/>
<accession>A0ABV4FAF3</accession>
<reference evidence="1 2" key="1">
    <citation type="submission" date="2024-07" db="EMBL/GenBank/DDBJ databases">
        <title>Genomic Encyclopedia of Type Strains, Phase V (KMG-V): Genome sequencing to study the core and pangenomes of soil and plant-associated prokaryotes.</title>
        <authorList>
            <person name="Whitman W."/>
        </authorList>
    </citation>
    <scope>NUCLEOTIDE SEQUENCE [LARGE SCALE GENOMIC DNA]</scope>
    <source>
        <strain evidence="1 2">USDA 415</strain>
    </source>
</reference>
<dbReference type="PANTHER" id="PTHR36455">
    <property type="match status" value="1"/>
</dbReference>